<dbReference type="EMBL" id="JAERQG010000001">
    <property type="protein sequence ID" value="MBL0764210.1"/>
    <property type="molecule type" value="Genomic_DNA"/>
</dbReference>
<dbReference type="Gene3D" id="2.170.130.10">
    <property type="entry name" value="TonB-dependent receptor, plug domain"/>
    <property type="match status" value="1"/>
</dbReference>
<evidence type="ECO:0000256" key="5">
    <source>
        <dbReference type="SAM" id="SignalP"/>
    </source>
</evidence>
<keyword evidence="3" id="KW-0998">Cell outer membrane</keyword>
<keyword evidence="4" id="KW-0798">TonB box</keyword>
<comment type="subcellular location">
    <subcellularLocation>
        <location evidence="1 4">Cell outer membrane</location>
    </subcellularLocation>
</comment>
<evidence type="ECO:0000256" key="2">
    <source>
        <dbReference type="ARBA" id="ARBA00023136"/>
    </source>
</evidence>
<dbReference type="GO" id="GO:0004180">
    <property type="term" value="F:carboxypeptidase activity"/>
    <property type="evidence" value="ECO:0007669"/>
    <property type="project" value="UniProtKB-KW"/>
</dbReference>
<dbReference type="SUPFAM" id="SSF56935">
    <property type="entry name" value="Porins"/>
    <property type="match status" value="1"/>
</dbReference>
<keyword evidence="8" id="KW-0121">Carboxypeptidase</keyword>
<feature type="domain" description="TonB-dependent receptor plug" evidence="7">
    <location>
        <begin position="130"/>
        <end position="230"/>
    </location>
</feature>
<dbReference type="Proteomes" id="UP000642920">
    <property type="component" value="Unassembled WGS sequence"/>
</dbReference>
<dbReference type="Pfam" id="PF13715">
    <property type="entry name" value="CarbopepD_reg_2"/>
    <property type="match status" value="1"/>
</dbReference>
<comment type="caution">
    <text evidence="8">The sequence shown here is derived from an EMBL/GenBank/DDBJ whole genome shotgun (WGS) entry which is preliminary data.</text>
</comment>
<dbReference type="Pfam" id="PF00593">
    <property type="entry name" value="TonB_dep_Rec_b-barrel"/>
    <property type="match status" value="1"/>
</dbReference>
<dbReference type="PANTHER" id="PTHR40980:SF4">
    <property type="entry name" value="TONB-DEPENDENT RECEPTOR-LIKE BETA-BARREL DOMAIN-CONTAINING PROTEIN"/>
    <property type="match status" value="1"/>
</dbReference>
<feature type="domain" description="TonB-dependent receptor-like beta-barrel" evidence="6">
    <location>
        <begin position="449"/>
        <end position="933"/>
    </location>
</feature>
<dbReference type="InterPro" id="IPR037066">
    <property type="entry name" value="Plug_dom_sf"/>
</dbReference>
<proteinExistence type="inferred from homology"/>
<evidence type="ECO:0000256" key="1">
    <source>
        <dbReference type="ARBA" id="ARBA00004442"/>
    </source>
</evidence>
<dbReference type="PANTHER" id="PTHR40980">
    <property type="entry name" value="PLUG DOMAIN-CONTAINING PROTEIN"/>
    <property type="match status" value="1"/>
</dbReference>
<accession>A0A937DHP2</accession>
<evidence type="ECO:0000259" key="7">
    <source>
        <dbReference type="Pfam" id="PF07715"/>
    </source>
</evidence>
<dbReference type="InterPro" id="IPR012910">
    <property type="entry name" value="Plug_dom"/>
</dbReference>
<evidence type="ECO:0000256" key="3">
    <source>
        <dbReference type="ARBA" id="ARBA00023237"/>
    </source>
</evidence>
<evidence type="ECO:0000313" key="8">
    <source>
        <dbReference type="EMBL" id="MBL0764210.1"/>
    </source>
</evidence>
<keyword evidence="9" id="KW-1185">Reference proteome</keyword>
<organism evidence="8 9">
    <name type="scientific">Marivirga atlantica</name>
    <dbReference type="NCBI Taxonomy" id="1548457"/>
    <lineage>
        <taxon>Bacteria</taxon>
        <taxon>Pseudomonadati</taxon>
        <taxon>Bacteroidota</taxon>
        <taxon>Cytophagia</taxon>
        <taxon>Cytophagales</taxon>
        <taxon>Marivirgaceae</taxon>
        <taxon>Marivirga</taxon>
    </lineage>
</organism>
<name>A0A937DHP2_9BACT</name>
<reference evidence="8" key="1">
    <citation type="submission" date="2021-01" db="EMBL/GenBank/DDBJ databases">
        <title>Marivirga sp. nov., isolated from intertidal surface sediments.</title>
        <authorList>
            <person name="Zhang M."/>
        </authorList>
    </citation>
    <scope>NUCLEOTIDE SEQUENCE</scope>
    <source>
        <strain evidence="8">SM1354</strain>
    </source>
</reference>
<dbReference type="InterPro" id="IPR036942">
    <property type="entry name" value="Beta-barrel_TonB_sf"/>
</dbReference>
<sequence>MKILLQVIILFFGVSLNAFAQKGTIRGTVTDAANGEPLFGVNAVIAGTTTGAVTDFDGKFQINVEPGTYTLQISFVTYQKITIEGVEVKEGGVNIIDNISMKEDVAQLGEVVVTAKAIRTTEAALLTVKRKSTNLMDGISSASFRKIGDSDAGEAVKRVTGVSVEGGKYVYVRGLGDRYTKTMLNGVDIPGLDPDRNSLQIDIFPTNLIDNMVVLKSAVAEMPADFTGGVVNIETKDFPEEKILDVSLGVSFNPSMHFNDNYLDYEGSSTDWLGFDNGSRDLPNPDLARSIGQEYPAPTSPDFSNEEVFDYNNSFDQTLGASQATSFMDYNFGLTSGNQFVLPNDYKIGYIFSGSYKSTTTFYDDIIYGEYQKPGGSEERTELITANVQTGQQASKNILLGGLAGLALKTPNSKYRFTAMHLQNGESTAAQFAINDDPEDLAQGKSGFGATSDNIAYSERSLTNYLLNGEHHSSDNAWTIDWKVSPTFSNIQDPDFRKAAFSLDQGEPTLAAGQAGLPYRIWRYLDEINVVGKVDVTHSFELFNDNSKLKFGGSYVYKERDFEILGYTLQFFGGQPDWSGDPNEILADENLYPNDGNGFLNTINTKPNSNAYNSTVDNIAGYTSFEFNPISTLKVVAGLRAENYVQRHTGRDTNFAQGNVEEGKNLEDEKVLDNLNLFPSLNTILNLTERQNLRFSYFKTIARPSFKELSFAQIIDPISNRIFNGGLFVYEGEWDGNLRSTLVDNIDLRWELFLDRDELISASVFYKGFSDPIELVRIRTQLTSNEYQVRNLGDSRAYGAEIEFRKSLGFISPGLENFSVNGNYTYTKSLLQMSETEYQSRLDYEKPGENIDETRPMAGQAPYVINAGIIYDDIDKSFDAGIFYNVQGPTLVVVGGSLFPDVYTEPFHSVNFNLNKRFGANEQFSLNVSVNNILGDVREEFYKAYESSDQYFNRRDPGTSFGVGFGYSF</sequence>
<dbReference type="Gene3D" id="2.40.170.20">
    <property type="entry name" value="TonB-dependent receptor, beta-barrel domain"/>
    <property type="match status" value="1"/>
</dbReference>
<dbReference type="AlphaFoldDB" id="A0A937DHP2"/>
<dbReference type="GO" id="GO:0009279">
    <property type="term" value="C:cell outer membrane"/>
    <property type="evidence" value="ECO:0007669"/>
    <property type="project" value="UniProtKB-SubCell"/>
</dbReference>
<keyword evidence="8" id="KW-0378">Hydrolase</keyword>
<dbReference type="InterPro" id="IPR008969">
    <property type="entry name" value="CarboxyPept-like_regulatory"/>
</dbReference>
<evidence type="ECO:0000256" key="4">
    <source>
        <dbReference type="RuleBase" id="RU003357"/>
    </source>
</evidence>
<keyword evidence="5" id="KW-0732">Signal</keyword>
<dbReference type="SUPFAM" id="SSF49464">
    <property type="entry name" value="Carboxypeptidase regulatory domain-like"/>
    <property type="match status" value="1"/>
</dbReference>
<feature type="signal peptide" evidence="5">
    <location>
        <begin position="1"/>
        <end position="20"/>
    </location>
</feature>
<dbReference type="RefSeq" id="WP_201917578.1">
    <property type="nucleotide sequence ID" value="NZ_JAERQG010000001.1"/>
</dbReference>
<keyword evidence="2 4" id="KW-0472">Membrane</keyword>
<evidence type="ECO:0000259" key="6">
    <source>
        <dbReference type="Pfam" id="PF00593"/>
    </source>
</evidence>
<protein>
    <submittedName>
        <fullName evidence="8">Carboxypeptidase-like regulatory domain-containing protein</fullName>
    </submittedName>
</protein>
<dbReference type="Gene3D" id="2.60.40.1120">
    <property type="entry name" value="Carboxypeptidase-like, regulatory domain"/>
    <property type="match status" value="1"/>
</dbReference>
<feature type="chain" id="PRO_5037750754" evidence="5">
    <location>
        <begin position="21"/>
        <end position="969"/>
    </location>
</feature>
<keyword evidence="8" id="KW-0645">Protease</keyword>
<dbReference type="InterPro" id="IPR000531">
    <property type="entry name" value="Beta-barrel_TonB"/>
</dbReference>
<gene>
    <name evidence="8" type="ORF">JKP34_03030</name>
</gene>
<evidence type="ECO:0000313" key="9">
    <source>
        <dbReference type="Proteomes" id="UP000642920"/>
    </source>
</evidence>
<comment type="similarity">
    <text evidence="4">Belongs to the TonB-dependent receptor family.</text>
</comment>
<dbReference type="Pfam" id="PF07715">
    <property type="entry name" value="Plug"/>
    <property type="match status" value="1"/>
</dbReference>